<protein>
    <submittedName>
        <fullName evidence="1">Uncharacterized protein</fullName>
    </submittedName>
</protein>
<organism evidence="1 2">
    <name type="scientific">Stylosanthes scabra</name>
    <dbReference type="NCBI Taxonomy" id="79078"/>
    <lineage>
        <taxon>Eukaryota</taxon>
        <taxon>Viridiplantae</taxon>
        <taxon>Streptophyta</taxon>
        <taxon>Embryophyta</taxon>
        <taxon>Tracheophyta</taxon>
        <taxon>Spermatophyta</taxon>
        <taxon>Magnoliopsida</taxon>
        <taxon>eudicotyledons</taxon>
        <taxon>Gunneridae</taxon>
        <taxon>Pentapetalae</taxon>
        <taxon>rosids</taxon>
        <taxon>fabids</taxon>
        <taxon>Fabales</taxon>
        <taxon>Fabaceae</taxon>
        <taxon>Papilionoideae</taxon>
        <taxon>50 kb inversion clade</taxon>
        <taxon>dalbergioids sensu lato</taxon>
        <taxon>Dalbergieae</taxon>
        <taxon>Pterocarpus clade</taxon>
        <taxon>Stylosanthes</taxon>
    </lineage>
</organism>
<reference evidence="1 2" key="1">
    <citation type="journal article" date="2023" name="Plants (Basel)">
        <title>Bridging the Gap: Combining Genomics and Transcriptomics Approaches to Understand Stylosanthes scabra, an Orphan Legume from the Brazilian Caatinga.</title>
        <authorList>
            <person name="Ferreira-Neto J.R.C."/>
            <person name="da Silva M.D."/>
            <person name="Binneck E."/>
            <person name="de Melo N.F."/>
            <person name="da Silva R.H."/>
            <person name="de Melo A.L.T.M."/>
            <person name="Pandolfi V."/>
            <person name="Bustamante F.O."/>
            <person name="Brasileiro-Vidal A.C."/>
            <person name="Benko-Iseppon A.M."/>
        </authorList>
    </citation>
    <scope>NUCLEOTIDE SEQUENCE [LARGE SCALE GENOMIC DNA]</scope>
    <source>
        <tissue evidence="1">Leaves</tissue>
    </source>
</reference>
<dbReference type="PANTHER" id="PTHR36792:SF7">
    <property type="entry name" value="TETRATRICOPEPTIDE-LIKE HELICAL DOMAIN-CONTAINING PROTEIN-RELATED"/>
    <property type="match status" value="1"/>
</dbReference>
<dbReference type="PANTHER" id="PTHR36792">
    <property type="entry name" value="EXPRESSED PROTEIN"/>
    <property type="match status" value="1"/>
</dbReference>
<accession>A0ABU6QB84</accession>
<sequence length="85" mass="9164">MASLDATEVTFNGAPSVVILVEQSESSDDIFGETPTASVVADCAKRWFHEILKEAKAGDAAMQVLVGQMYYSGYGVSRNPKKVCF</sequence>
<comment type="caution">
    <text evidence="1">The sequence shown here is derived from an EMBL/GenBank/DDBJ whole genome shotgun (WGS) entry which is preliminary data.</text>
</comment>
<keyword evidence="2" id="KW-1185">Reference proteome</keyword>
<evidence type="ECO:0000313" key="2">
    <source>
        <dbReference type="Proteomes" id="UP001341840"/>
    </source>
</evidence>
<evidence type="ECO:0000313" key="1">
    <source>
        <dbReference type="EMBL" id="MED6109141.1"/>
    </source>
</evidence>
<dbReference type="EMBL" id="JASCZI010000131">
    <property type="protein sequence ID" value="MED6109141.1"/>
    <property type="molecule type" value="Genomic_DNA"/>
</dbReference>
<gene>
    <name evidence="1" type="ORF">PIB30_030926</name>
</gene>
<name>A0ABU6QB84_9FABA</name>
<proteinExistence type="predicted"/>
<dbReference type="Proteomes" id="UP001341840">
    <property type="component" value="Unassembled WGS sequence"/>
</dbReference>